<dbReference type="AlphaFoldDB" id="A0A2P6TQJ1"/>
<evidence type="ECO:0000313" key="4">
    <source>
        <dbReference type="Proteomes" id="UP000239899"/>
    </source>
</evidence>
<proteinExistence type="predicted"/>
<evidence type="ECO:0000313" key="3">
    <source>
        <dbReference type="EMBL" id="PRW56305.1"/>
    </source>
</evidence>
<keyword evidence="4" id="KW-1185">Reference proteome</keyword>
<feature type="chain" id="PRO_5015171997" evidence="2">
    <location>
        <begin position="20"/>
        <end position="130"/>
    </location>
</feature>
<feature type="signal peptide" evidence="2">
    <location>
        <begin position="1"/>
        <end position="19"/>
    </location>
</feature>
<comment type="caution">
    <text evidence="3">The sequence shown here is derived from an EMBL/GenBank/DDBJ whole genome shotgun (WGS) entry which is preliminary data.</text>
</comment>
<keyword evidence="2" id="KW-0732">Signal</keyword>
<feature type="compositionally biased region" description="Low complexity" evidence="1">
    <location>
        <begin position="81"/>
        <end position="104"/>
    </location>
</feature>
<name>A0A2P6TQJ1_CHLSO</name>
<protein>
    <submittedName>
        <fullName evidence="3">Uncharacterized protein</fullName>
    </submittedName>
</protein>
<dbReference type="EMBL" id="LHPG02000009">
    <property type="protein sequence ID" value="PRW56305.1"/>
    <property type="molecule type" value="Genomic_DNA"/>
</dbReference>
<evidence type="ECO:0000256" key="1">
    <source>
        <dbReference type="SAM" id="MobiDB-lite"/>
    </source>
</evidence>
<accession>A0A2P6TQJ1</accession>
<feature type="region of interest" description="Disordered" evidence="1">
    <location>
        <begin position="63"/>
        <end position="130"/>
    </location>
</feature>
<reference evidence="3 4" key="1">
    <citation type="journal article" date="2018" name="Plant J.">
        <title>Genome sequences of Chlorella sorokiniana UTEX 1602 and Micractinium conductrix SAG 241.80: implications to maltose excretion by a green alga.</title>
        <authorList>
            <person name="Arriola M.B."/>
            <person name="Velmurugan N."/>
            <person name="Zhang Y."/>
            <person name="Plunkett M.H."/>
            <person name="Hondzo H."/>
            <person name="Barney B.M."/>
        </authorList>
    </citation>
    <scope>NUCLEOTIDE SEQUENCE [LARGE SCALE GENOMIC DNA]</scope>
    <source>
        <strain evidence="4">UTEX 1602</strain>
    </source>
</reference>
<organism evidence="3 4">
    <name type="scientific">Chlorella sorokiniana</name>
    <name type="common">Freshwater green alga</name>
    <dbReference type="NCBI Taxonomy" id="3076"/>
    <lineage>
        <taxon>Eukaryota</taxon>
        <taxon>Viridiplantae</taxon>
        <taxon>Chlorophyta</taxon>
        <taxon>core chlorophytes</taxon>
        <taxon>Trebouxiophyceae</taxon>
        <taxon>Chlorellales</taxon>
        <taxon>Chlorellaceae</taxon>
        <taxon>Chlorella clade</taxon>
        <taxon>Chlorella</taxon>
    </lineage>
</organism>
<gene>
    <name evidence="3" type="ORF">C2E21_5049</name>
</gene>
<dbReference type="Proteomes" id="UP000239899">
    <property type="component" value="Unassembled WGS sequence"/>
</dbReference>
<evidence type="ECO:0000256" key="2">
    <source>
        <dbReference type="SAM" id="SignalP"/>
    </source>
</evidence>
<sequence>MKRSLALLLGALLLSAAAARETDWCKKQRKQCEAGCPKSARVQFDCKDEDGARSVACSCISADGHTLSSSTSSSNGGGGSTTIRSSSSSSSSASSGDSLSSFVSAFAGWPWGGEEDADEEKPAADKFQAS</sequence>